<keyword evidence="2" id="KW-1185">Reference proteome</keyword>
<gene>
    <name evidence="1" type="ORF">GWI33_006919</name>
</gene>
<evidence type="ECO:0000313" key="1">
    <source>
        <dbReference type="EMBL" id="KAF7286232.1"/>
    </source>
</evidence>
<organism evidence="1 2">
    <name type="scientific">Rhynchophorus ferrugineus</name>
    <name type="common">Red palm weevil</name>
    <name type="synonym">Curculio ferrugineus</name>
    <dbReference type="NCBI Taxonomy" id="354439"/>
    <lineage>
        <taxon>Eukaryota</taxon>
        <taxon>Metazoa</taxon>
        <taxon>Ecdysozoa</taxon>
        <taxon>Arthropoda</taxon>
        <taxon>Hexapoda</taxon>
        <taxon>Insecta</taxon>
        <taxon>Pterygota</taxon>
        <taxon>Neoptera</taxon>
        <taxon>Endopterygota</taxon>
        <taxon>Coleoptera</taxon>
        <taxon>Polyphaga</taxon>
        <taxon>Cucujiformia</taxon>
        <taxon>Curculionidae</taxon>
        <taxon>Dryophthorinae</taxon>
        <taxon>Rhynchophorus</taxon>
    </lineage>
</organism>
<sequence>MPKTIDIKGHKLIAGLIGYFEKERDNGSPFVPVYFVTEQEENIPVQPSILINENKKNLTYLNKLSRKFYYRLRDRVIQYYNFQIFKHCPTDHMFASVCLKCVDMQITMTPQTTQNKQKLLS</sequence>
<protein>
    <submittedName>
        <fullName evidence="1">Uncharacterized protein</fullName>
    </submittedName>
</protein>
<dbReference type="Proteomes" id="UP000625711">
    <property type="component" value="Unassembled WGS sequence"/>
</dbReference>
<reference evidence="1" key="1">
    <citation type="submission" date="2020-08" db="EMBL/GenBank/DDBJ databases">
        <title>Genome sequencing and assembly of the red palm weevil Rhynchophorus ferrugineus.</title>
        <authorList>
            <person name="Dias G.B."/>
            <person name="Bergman C.M."/>
            <person name="Manee M."/>
        </authorList>
    </citation>
    <scope>NUCLEOTIDE SEQUENCE</scope>
    <source>
        <strain evidence="1">AA-2017</strain>
        <tissue evidence="1">Whole larva</tissue>
    </source>
</reference>
<accession>A0A834ISF4</accession>
<name>A0A834ISF4_RHYFE</name>
<dbReference type="OrthoDB" id="6777573at2759"/>
<comment type="caution">
    <text evidence="1">The sequence shown here is derived from an EMBL/GenBank/DDBJ whole genome shotgun (WGS) entry which is preliminary data.</text>
</comment>
<dbReference type="EMBL" id="JAACXV010000034">
    <property type="protein sequence ID" value="KAF7286232.1"/>
    <property type="molecule type" value="Genomic_DNA"/>
</dbReference>
<proteinExistence type="predicted"/>
<dbReference type="AlphaFoldDB" id="A0A834ISF4"/>
<evidence type="ECO:0000313" key="2">
    <source>
        <dbReference type="Proteomes" id="UP000625711"/>
    </source>
</evidence>